<keyword evidence="5" id="KW-1185">Reference proteome</keyword>
<evidence type="ECO:0000313" key="4">
    <source>
        <dbReference type="EMBL" id="CCX32531.1"/>
    </source>
</evidence>
<accession>U4LVH0</accession>
<dbReference type="PANTHER" id="PTHR31138">
    <property type="entry name" value="CHROMOSOME 19, WHOLE GENOME SHOTGUN SEQUENCE"/>
    <property type="match status" value="1"/>
</dbReference>
<feature type="domain" description="HAM1-like N-terminal" evidence="3">
    <location>
        <begin position="66"/>
        <end position="248"/>
    </location>
</feature>
<protein>
    <submittedName>
        <fullName evidence="4">Similar to Uncharacterized protein C32A11.02c acc. no. Q10327</fullName>
    </submittedName>
</protein>
<dbReference type="OrthoDB" id="5407957at2759"/>
<name>U4LVH0_PYROM</name>
<dbReference type="Pfam" id="PF19343">
    <property type="entry name" value="HAM1_N"/>
    <property type="match status" value="2"/>
</dbReference>
<organism evidence="4 5">
    <name type="scientific">Pyronema omphalodes (strain CBS 100304)</name>
    <name type="common">Pyronema confluens</name>
    <dbReference type="NCBI Taxonomy" id="1076935"/>
    <lineage>
        <taxon>Eukaryota</taxon>
        <taxon>Fungi</taxon>
        <taxon>Dikarya</taxon>
        <taxon>Ascomycota</taxon>
        <taxon>Pezizomycotina</taxon>
        <taxon>Pezizomycetes</taxon>
        <taxon>Pezizales</taxon>
        <taxon>Pyronemataceae</taxon>
        <taxon>Pyronema</taxon>
    </lineage>
</organism>
<dbReference type="InterPro" id="IPR027842">
    <property type="entry name" value="HAM1-like_C"/>
</dbReference>
<dbReference type="Proteomes" id="UP000018144">
    <property type="component" value="Unassembled WGS sequence"/>
</dbReference>
<feature type="domain" description="HAM1-like N-terminal" evidence="3">
    <location>
        <begin position="263"/>
        <end position="622"/>
    </location>
</feature>
<evidence type="ECO:0000259" key="2">
    <source>
        <dbReference type="Pfam" id="PF14613"/>
    </source>
</evidence>
<dbReference type="OMA" id="PRYEDDT"/>
<dbReference type="STRING" id="1076935.U4LVH0"/>
<sequence>MLSWLNPFRPSYEPDEPEARPLLNPDTRALIDPDARNTHISPVTAEAAAPLLNPEEEASTKLQATTLKKLHTYLLLRALSRGYLPSTAQATAHLQHLLASPLLHPQNIHLTPSGRRLIRDLRRLLQLLITVLEKKNGQDQLQDFLYFTRRARVGLDGGELLGAAGAATGGIAGATADISIGAEALNTVFSLLMQNREFKRLIQDAAIISRQVLADTAVVGGEVVKTAGEVVRPGSAELELMNDTTPVDSEEPGGYEAADGESGKVAEEVGEVLLDGLEQTAEAAVESVKEQLENEGKGNVLLERMKSVVIGLRGRVDYAQSVNIVAILLKRYALVYSRSLEKAAGAAAVAVETNTELDIAVSKFWKLVTSFGERAEWEELRECWYRVLRHINNDSTFERLMDEIGTAIQELFMDPSFLDPAVIEEKLNRIRALIRGIGTGSTASEDLDLLLTQAERVISSVLNDTDISAVSKTSKAIIRNIWPSTGTLNPALVSDFTHVLLPLTLQLIQYIPLIRLTVSTPGLDLLIENLILEPGDTINHSSFFPHCLRLETHADFELRKGLHRYASETSSFATVKISGITVKAEEVGYWLKAHQGIWRFTDEGIVSFMLDKKGVDVALDLEFGREHIENLVALRSAKVDIHKLDFQLRRSRFKWLAWPLKPFIRLILKRLIKKQIEQQLKDAAGFVNRELLFARERLRATRIAKPSSVWTFIKAVSARLAPAESEDVEVGLGVRSGKSEGVFEGRYAPGSVVKVLEEQGEMVPEVVEEEAEGGWRNAVFDRVV</sequence>
<dbReference type="eggNOG" id="ENOG502SIPH">
    <property type="taxonomic scope" value="Eukaryota"/>
</dbReference>
<evidence type="ECO:0000256" key="1">
    <source>
        <dbReference type="SAM" id="MobiDB-lite"/>
    </source>
</evidence>
<feature type="domain" description="HAM1-like C-terminal" evidence="2">
    <location>
        <begin position="639"/>
        <end position="696"/>
    </location>
</feature>
<evidence type="ECO:0000259" key="3">
    <source>
        <dbReference type="Pfam" id="PF19343"/>
    </source>
</evidence>
<dbReference type="SUPFAM" id="SSF55394">
    <property type="entry name" value="Bactericidal permeability-increasing protein, BPI"/>
    <property type="match status" value="1"/>
</dbReference>
<dbReference type="InterPro" id="IPR017943">
    <property type="entry name" value="Bactericidal_perm-incr_a/b_dom"/>
</dbReference>
<evidence type="ECO:0000313" key="5">
    <source>
        <dbReference type="Proteomes" id="UP000018144"/>
    </source>
</evidence>
<dbReference type="EMBL" id="HF935890">
    <property type="protein sequence ID" value="CCX32531.1"/>
    <property type="molecule type" value="Genomic_DNA"/>
</dbReference>
<reference evidence="4 5" key="1">
    <citation type="journal article" date="2013" name="PLoS Genet.">
        <title>The genome and development-dependent transcriptomes of Pyronema confluens: a window into fungal evolution.</title>
        <authorList>
            <person name="Traeger S."/>
            <person name="Altegoer F."/>
            <person name="Freitag M."/>
            <person name="Gabaldon T."/>
            <person name="Kempken F."/>
            <person name="Kumar A."/>
            <person name="Marcet-Houben M."/>
            <person name="Poggeler S."/>
            <person name="Stajich J.E."/>
            <person name="Nowrousian M."/>
        </authorList>
    </citation>
    <scope>NUCLEOTIDE SEQUENCE [LARGE SCALE GENOMIC DNA]</scope>
    <source>
        <strain evidence="5">CBS 100304</strain>
        <tissue evidence="4">Vegetative mycelium</tissue>
    </source>
</reference>
<dbReference type="InterPro" id="IPR045967">
    <property type="entry name" value="HAM1-like_N"/>
</dbReference>
<dbReference type="AlphaFoldDB" id="U4LVH0"/>
<dbReference type="PANTHER" id="PTHR31138:SF4">
    <property type="entry name" value="DUF5923 DOMAIN-CONTAINING PROTEIN"/>
    <property type="match status" value="1"/>
</dbReference>
<dbReference type="Pfam" id="PF14613">
    <property type="entry name" value="HAM1_C"/>
    <property type="match status" value="1"/>
</dbReference>
<gene>
    <name evidence="4" type="ORF">PCON_13371</name>
</gene>
<proteinExistence type="predicted"/>
<dbReference type="Gene3D" id="3.15.10.10">
    <property type="entry name" value="Bactericidal permeability-increasing protein, domain 1"/>
    <property type="match status" value="1"/>
</dbReference>
<feature type="region of interest" description="Disordered" evidence="1">
    <location>
        <begin position="1"/>
        <end position="23"/>
    </location>
</feature>
<dbReference type="GO" id="GO:0008289">
    <property type="term" value="F:lipid binding"/>
    <property type="evidence" value="ECO:0007669"/>
    <property type="project" value="InterPro"/>
</dbReference>